<dbReference type="AlphaFoldDB" id="A0A1R1XC41"/>
<organism evidence="2 3">
    <name type="scientific">Smittium culicis</name>
    <dbReference type="NCBI Taxonomy" id="133412"/>
    <lineage>
        <taxon>Eukaryota</taxon>
        <taxon>Fungi</taxon>
        <taxon>Fungi incertae sedis</taxon>
        <taxon>Zoopagomycota</taxon>
        <taxon>Kickxellomycotina</taxon>
        <taxon>Harpellomycetes</taxon>
        <taxon>Harpellales</taxon>
        <taxon>Legeriomycetaceae</taxon>
        <taxon>Smittium</taxon>
    </lineage>
</organism>
<dbReference type="Proteomes" id="UP000187283">
    <property type="component" value="Unassembled WGS sequence"/>
</dbReference>
<evidence type="ECO:0000313" key="3">
    <source>
        <dbReference type="Proteomes" id="UP000187283"/>
    </source>
</evidence>
<gene>
    <name evidence="2" type="ORF">AYI70_g9261</name>
</gene>
<name>A0A1R1XC41_9FUNG</name>
<accession>A0A1R1XC41</accession>
<keyword evidence="3" id="KW-1185">Reference proteome</keyword>
<protein>
    <submittedName>
        <fullName evidence="2">Uncharacterized protein</fullName>
    </submittedName>
</protein>
<dbReference type="EMBL" id="LSSN01004092">
    <property type="protein sequence ID" value="OMJ12200.1"/>
    <property type="molecule type" value="Genomic_DNA"/>
</dbReference>
<comment type="caution">
    <text evidence="2">The sequence shown here is derived from an EMBL/GenBank/DDBJ whole genome shotgun (WGS) entry which is preliminary data.</text>
</comment>
<dbReference type="OrthoDB" id="10440332at2759"/>
<evidence type="ECO:0000256" key="1">
    <source>
        <dbReference type="SAM" id="MobiDB-lite"/>
    </source>
</evidence>
<evidence type="ECO:0000313" key="2">
    <source>
        <dbReference type="EMBL" id="OMJ12200.1"/>
    </source>
</evidence>
<reference evidence="2 3" key="1">
    <citation type="submission" date="2017-01" db="EMBL/GenBank/DDBJ databases">
        <authorList>
            <person name="Mah S.A."/>
            <person name="Swanson W.J."/>
            <person name="Moy G.W."/>
            <person name="Vacquier V.D."/>
        </authorList>
    </citation>
    <scope>NUCLEOTIDE SEQUENCE [LARGE SCALE GENOMIC DNA]</scope>
    <source>
        <strain evidence="2 3">GSMNP</strain>
    </source>
</reference>
<feature type="region of interest" description="Disordered" evidence="1">
    <location>
        <begin position="29"/>
        <end position="63"/>
    </location>
</feature>
<sequence length="278" mass="30591">MQEVSGLPMRRSFISVPLLAIRAITEPVGIHQDSPHGSGMGQSEGDPNIGISRQSVDPGRDKGSMRNQYVLNLLQNLGALIKGQLREVLNNTIPVNHTSRNGDQHQINITQGAFDQDQGSPTRGHAVNIEVMEVEGNPEEASKPEPAVLEELNGVMERAVILARNIRAINLYRLQRHSMGNCCGSPLLLYSFEHTTEQDAHQYKGATGGTLCSEAQEGYGQVGVNLFRKHNHTLVHQEFRKHNLLKTIGDLRTDLVTLPENQNPSPSNIRFVTSEPCG</sequence>
<proteinExistence type="predicted"/>